<dbReference type="InterPro" id="IPR000792">
    <property type="entry name" value="Tscrpt_reg_LuxR_C"/>
</dbReference>
<dbReference type="AlphaFoldDB" id="A0A5B7X273"/>
<dbReference type="KEGG" id="afla:FHG64_08220"/>
<keyword evidence="6" id="KW-1185">Reference proteome</keyword>
<dbReference type="GO" id="GO:0003677">
    <property type="term" value="F:DNA binding"/>
    <property type="evidence" value="ECO:0007669"/>
    <property type="project" value="UniProtKB-KW"/>
</dbReference>
<dbReference type="PANTHER" id="PTHR44688">
    <property type="entry name" value="DNA-BINDING TRANSCRIPTIONAL ACTIVATOR DEVR_DOSR"/>
    <property type="match status" value="1"/>
</dbReference>
<dbReference type="OrthoDB" id="965844at2"/>
<dbReference type="GO" id="GO:0006355">
    <property type="term" value="P:regulation of DNA-templated transcription"/>
    <property type="evidence" value="ECO:0007669"/>
    <property type="project" value="InterPro"/>
</dbReference>
<organism evidence="5 6">
    <name type="scientific">Antarcticibacterium flavum</name>
    <dbReference type="NCBI Taxonomy" id="2058175"/>
    <lineage>
        <taxon>Bacteria</taxon>
        <taxon>Pseudomonadati</taxon>
        <taxon>Bacteroidota</taxon>
        <taxon>Flavobacteriia</taxon>
        <taxon>Flavobacteriales</taxon>
        <taxon>Flavobacteriaceae</taxon>
        <taxon>Antarcticibacterium</taxon>
    </lineage>
</organism>
<dbReference type="SUPFAM" id="SSF46894">
    <property type="entry name" value="C-terminal effector domain of the bipartite response regulators"/>
    <property type="match status" value="1"/>
</dbReference>
<sequence>MSKSKQITNFWREEYSREVKKYDPFKVTQQFKKMAGLFTPGTSYFYILNVHDLELDYISPDVELLTGIHPKNVTIEKLLKTATPRELEWVQKKEVVVRDFYGRFLPREKITDYKLVYSYEMKDRDRKKRIMLHQATPLSISESGGMQHVLSIHTDISHLTSKSSHNVSFIDLEGRQSFYNIDPEKGVFDPEFANSKCHKVLEKLTDREQEILDLLAKGLSAKQIAGNLNISEHTVKTHRKNILKKTGCNKTAELIAERILTGLIM</sequence>
<dbReference type="Pfam" id="PF00196">
    <property type="entry name" value="GerE"/>
    <property type="match status" value="1"/>
</dbReference>
<evidence type="ECO:0000256" key="3">
    <source>
        <dbReference type="ARBA" id="ARBA00023163"/>
    </source>
</evidence>
<dbReference type="PROSITE" id="PS00622">
    <property type="entry name" value="HTH_LUXR_1"/>
    <property type="match status" value="1"/>
</dbReference>
<dbReference type="CDD" id="cd06170">
    <property type="entry name" value="LuxR_C_like"/>
    <property type="match status" value="1"/>
</dbReference>
<dbReference type="EMBL" id="CP040812">
    <property type="protein sequence ID" value="QCY69380.1"/>
    <property type="molecule type" value="Genomic_DNA"/>
</dbReference>
<dbReference type="InterPro" id="IPR016032">
    <property type="entry name" value="Sig_transdc_resp-reg_C-effctor"/>
</dbReference>
<dbReference type="Gene3D" id="3.30.450.20">
    <property type="entry name" value="PAS domain"/>
    <property type="match status" value="1"/>
</dbReference>
<accession>A0A5B7X273</accession>
<feature type="domain" description="HTH luxR-type" evidence="4">
    <location>
        <begin position="198"/>
        <end position="262"/>
    </location>
</feature>
<dbReference type="Proteomes" id="UP000309016">
    <property type="component" value="Chromosome"/>
</dbReference>
<dbReference type="RefSeq" id="WP_139065948.1">
    <property type="nucleotide sequence ID" value="NZ_CP040812.1"/>
</dbReference>
<dbReference type="Gene3D" id="1.10.10.10">
    <property type="entry name" value="Winged helix-like DNA-binding domain superfamily/Winged helix DNA-binding domain"/>
    <property type="match status" value="1"/>
</dbReference>
<dbReference type="PRINTS" id="PR00038">
    <property type="entry name" value="HTHLUXR"/>
</dbReference>
<protein>
    <submittedName>
        <fullName evidence="5">DNA-binding response regulator</fullName>
    </submittedName>
</protein>
<reference evidence="5 6" key="1">
    <citation type="submission" date="2019-06" db="EMBL/GenBank/DDBJ databases">
        <title>Complete genome sequence of Antarcticibacterium flavum KCTC 52984T from an Antarctic marine sediment.</title>
        <authorList>
            <person name="Lee Y.M."/>
            <person name="Shin S.C."/>
        </authorList>
    </citation>
    <scope>NUCLEOTIDE SEQUENCE [LARGE SCALE GENOMIC DNA]</scope>
    <source>
        <strain evidence="5 6">KCTC 52984</strain>
    </source>
</reference>
<evidence type="ECO:0000259" key="4">
    <source>
        <dbReference type="PROSITE" id="PS50043"/>
    </source>
</evidence>
<keyword evidence="2 5" id="KW-0238">DNA-binding</keyword>
<gene>
    <name evidence="5" type="ORF">FHG64_08220</name>
</gene>
<dbReference type="PANTHER" id="PTHR44688:SF16">
    <property type="entry name" value="DNA-BINDING TRANSCRIPTIONAL ACTIVATOR DEVR_DOSR"/>
    <property type="match status" value="1"/>
</dbReference>
<evidence type="ECO:0000256" key="2">
    <source>
        <dbReference type="ARBA" id="ARBA00023125"/>
    </source>
</evidence>
<proteinExistence type="predicted"/>
<name>A0A5B7X273_9FLAO</name>
<evidence type="ECO:0000313" key="6">
    <source>
        <dbReference type="Proteomes" id="UP000309016"/>
    </source>
</evidence>
<keyword evidence="1" id="KW-0805">Transcription regulation</keyword>
<dbReference type="InterPro" id="IPR036388">
    <property type="entry name" value="WH-like_DNA-bd_sf"/>
</dbReference>
<evidence type="ECO:0000256" key="1">
    <source>
        <dbReference type="ARBA" id="ARBA00023015"/>
    </source>
</evidence>
<keyword evidence="3" id="KW-0804">Transcription</keyword>
<evidence type="ECO:0000313" key="5">
    <source>
        <dbReference type="EMBL" id="QCY69380.1"/>
    </source>
</evidence>
<dbReference type="PROSITE" id="PS50043">
    <property type="entry name" value="HTH_LUXR_2"/>
    <property type="match status" value="1"/>
</dbReference>
<dbReference type="SMART" id="SM00421">
    <property type="entry name" value="HTH_LUXR"/>
    <property type="match status" value="1"/>
</dbReference>